<proteinExistence type="predicted"/>
<accession>A0A7G9YKP1</accession>
<gene>
    <name evidence="1" type="ORF">CJINKJJD_00008</name>
</gene>
<sequence length="154" mass="18086">MVFVPRRVVIERLWVYRTTNLRPQIAHHSFLFSETLCEGEFFFADIVSDDYFFKFFSSYRLAHPIEHEIDVIGGECVAENELCQVSEVNLFDVERTRVREIGGVTPQISNMVLDYFFSLSFIPYLSISDFVSLFDLADERFVFGHNVVYIHYTN</sequence>
<protein>
    <submittedName>
        <fullName evidence="1">Uncharacterized protein</fullName>
    </submittedName>
</protein>
<organism evidence="1">
    <name type="scientific">Candidatus Methanogaster sp. ANME-2c ERB4</name>
    <dbReference type="NCBI Taxonomy" id="2759911"/>
    <lineage>
        <taxon>Archaea</taxon>
        <taxon>Methanobacteriati</taxon>
        <taxon>Methanobacteriota</taxon>
        <taxon>Stenosarchaea group</taxon>
        <taxon>Methanomicrobia</taxon>
        <taxon>Methanosarcinales</taxon>
        <taxon>ANME-2 cluster</taxon>
        <taxon>Candidatus Methanogasteraceae</taxon>
        <taxon>Candidatus Methanogaster</taxon>
    </lineage>
</organism>
<evidence type="ECO:0000313" key="1">
    <source>
        <dbReference type="EMBL" id="QNO48575.1"/>
    </source>
</evidence>
<reference evidence="1" key="1">
    <citation type="submission" date="2020-06" db="EMBL/GenBank/DDBJ databases">
        <title>Unique genomic features of the anaerobic methanotrophic archaea.</title>
        <authorList>
            <person name="Chadwick G.L."/>
            <person name="Skennerton C.T."/>
            <person name="Laso-Perez R."/>
            <person name="Leu A.O."/>
            <person name="Speth D.R."/>
            <person name="Yu H."/>
            <person name="Morgan-Lang C."/>
            <person name="Hatzenpichler R."/>
            <person name="Goudeau D."/>
            <person name="Malmstrom R."/>
            <person name="Brazelton W.J."/>
            <person name="Woyke T."/>
            <person name="Hallam S.J."/>
            <person name="Tyson G.W."/>
            <person name="Wegener G."/>
            <person name="Boetius A."/>
            <person name="Orphan V."/>
        </authorList>
    </citation>
    <scope>NUCLEOTIDE SEQUENCE</scope>
</reference>
<dbReference type="AlphaFoldDB" id="A0A7G9YKP1"/>
<name>A0A7G9YKP1_9EURY</name>
<dbReference type="EMBL" id="MT631355">
    <property type="protein sequence ID" value="QNO48575.1"/>
    <property type="molecule type" value="Genomic_DNA"/>
</dbReference>